<feature type="transmembrane region" description="Helical" evidence="2">
    <location>
        <begin position="241"/>
        <end position="263"/>
    </location>
</feature>
<keyword evidence="2" id="KW-0812">Transmembrane</keyword>
<feature type="compositionally biased region" description="Basic and acidic residues" evidence="1">
    <location>
        <begin position="381"/>
        <end position="390"/>
    </location>
</feature>
<dbReference type="PRINTS" id="PR00250">
    <property type="entry name" value="GPCRSTE2"/>
</dbReference>
<accession>A0AAE0X1Q5</accession>
<feature type="transmembrane region" description="Helical" evidence="2">
    <location>
        <begin position="198"/>
        <end position="220"/>
    </location>
</feature>
<keyword evidence="4" id="KW-1185">Reference proteome</keyword>
<dbReference type="Gene3D" id="1.10.287.920">
    <property type="entry name" value="Pheromone alpha factor receptor"/>
    <property type="match status" value="1"/>
</dbReference>
<evidence type="ECO:0000313" key="4">
    <source>
        <dbReference type="Proteomes" id="UP001270362"/>
    </source>
</evidence>
<gene>
    <name evidence="3" type="ORF">B0T22DRAFT_472110</name>
</gene>
<name>A0AAE0X1Q5_9PEZI</name>
<dbReference type="AlphaFoldDB" id="A0AAE0X1Q5"/>
<feature type="transmembrane region" description="Helical" evidence="2">
    <location>
        <begin position="119"/>
        <end position="146"/>
    </location>
</feature>
<reference evidence="3" key="1">
    <citation type="journal article" date="2023" name="Mol. Phylogenet. Evol.">
        <title>Genome-scale phylogeny and comparative genomics of the fungal order Sordariales.</title>
        <authorList>
            <person name="Hensen N."/>
            <person name="Bonometti L."/>
            <person name="Westerberg I."/>
            <person name="Brannstrom I.O."/>
            <person name="Guillou S."/>
            <person name="Cros-Aarteil S."/>
            <person name="Calhoun S."/>
            <person name="Haridas S."/>
            <person name="Kuo A."/>
            <person name="Mondo S."/>
            <person name="Pangilinan J."/>
            <person name="Riley R."/>
            <person name="LaButti K."/>
            <person name="Andreopoulos B."/>
            <person name="Lipzen A."/>
            <person name="Chen C."/>
            <person name="Yan M."/>
            <person name="Daum C."/>
            <person name="Ng V."/>
            <person name="Clum A."/>
            <person name="Steindorff A."/>
            <person name="Ohm R.A."/>
            <person name="Martin F."/>
            <person name="Silar P."/>
            <person name="Natvig D.O."/>
            <person name="Lalanne C."/>
            <person name="Gautier V."/>
            <person name="Ament-Velasquez S.L."/>
            <person name="Kruys A."/>
            <person name="Hutchinson M.I."/>
            <person name="Powell A.J."/>
            <person name="Barry K."/>
            <person name="Miller A.N."/>
            <person name="Grigoriev I.V."/>
            <person name="Debuchy R."/>
            <person name="Gladieux P."/>
            <person name="Hiltunen Thoren M."/>
            <person name="Johannesson H."/>
        </authorList>
    </citation>
    <scope>NUCLEOTIDE SEQUENCE</scope>
    <source>
        <strain evidence="3">CBS 314.62</strain>
    </source>
</reference>
<dbReference type="InterPro" id="IPR000366">
    <property type="entry name" value="GPCR_STE2"/>
</dbReference>
<organism evidence="3 4">
    <name type="scientific">Podospora appendiculata</name>
    <dbReference type="NCBI Taxonomy" id="314037"/>
    <lineage>
        <taxon>Eukaryota</taxon>
        <taxon>Fungi</taxon>
        <taxon>Dikarya</taxon>
        <taxon>Ascomycota</taxon>
        <taxon>Pezizomycotina</taxon>
        <taxon>Sordariomycetes</taxon>
        <taxon>Sordariomycetidae</taxon>
        <taxon>Sordariales</taxon>
        <taxon>Podosporaceae</taxon>
        <taxon>Podospora</taxon>
    </lineage>
</organism>
<dbReference type="PANTHER" id="PTHR28009:SF1">
    <property type="entry name" value="PHEROMONE ALPHA FACTOR RECEPTOR"/>
    <property type="match status" value="1"/>
</dbReference>
<sequence>MASNNTTLTGTDLLSQPITVIGPQGPVEIPISIIDQMDISAICSVINYGSQIGACFIMLVVLLAMTPRTRLRRVPSIISVLALALNLIRVLLICLFYISDWNRFYPRVTGDIEFVARKWWNLSVVATVLSIPITVLIELSLIIQAWSMLQLWPTVQKWIALGLSVVLVLLTVAFSFFNPIMQALWILYHNNDYLYAKAVYVGLFTASISWFCFLFIIRLLTHMYTNRSILPSLKGLKAMDVLIMTNGILMLIPVVFSALQWLSATNFESASLTQTSVIVVLPLGTLVAQRLASPAMFQAAPHSSTGSSSAPGTSSTKRPLLTSETSAYGRGTSNNSHNNVGLGVSAQAMAIETKPHADHIDSELARIDDGDLEQGVRVDRRFEYSEERRYPSFSGASGRSS</sequence>
<dbReference type="InterPro" id="IPR027458">
    <property type="entry name" value="STE2_TM1-TM2_sf"/>
</dbReference>
<keyword evidence="2" id="KW-0472">Membrane</keyword>
<protein>
    <submittedName>
        <fullName evidence="3">Fungal pheromone mating factor STE2 GPCR-domain-containing protein</fullName>
    </submittedName>
</protein>
<dbReference type="GO" id="GO:0000750">
    <property type="term" value="P:pheromone-dependent signal transduction involved in conjugation with cellular fusion"/>
    <property type="evidence" value="ECO:0007669"/>
    <property type="project" value="TreeGrafter"/>
</dbReference>
<dbReference type="GO" id="GO:0038038">
    <property type="term" value="C:G protein-coupled receptor homodimeric complex"/>
    <property type="evidence" value="ECO:0007669"/>
    <property type="project" value="TreeGrafter"/>
</dbReference>
<dbReference type="GO" id="GO:0004932">
    <property type="term" value="F:mating-type factor pheromone receptor activity"/>
    <property type="evidence" value="ECO:0007669"/>
    <property type="project" value="InterPro"/>
</dbReference>
<comment type="caution">
    <text evidence="3">The sequence shown here is derived from an EMBL/GenBank/DDBJ whole genome shotgun (WGS) entry which is preliminary data.</text>
</comment>
<keyword evidence="2" id="KW-1133">Transmembrane helix</keyword>
<proteinExistence type="predicted"/>
<evidence type="ECO:0000256" key="1">
    <source>
        <dbReference type="SAM" id="MobiDB-lite"/>
    </source>
</evidence>
<feature type="region of interest" description="Disordered" evidence="1">
    <location>
        <begin position="381"/>
        <end position="401"/>
    </location>
</feature>
<dbReference type="EMBL" id="JAULSO010000005">
    <property type="protein sequence ID" value="KAK3682851.1"/>
    <property type="molecule type" value="Genomic_DNA"/>
</dbReference>
<reference evidence="3" key="2">
    <citation type="submission" date="2023-06" db="EMBL/GenBank/DDBJ databases">
        <authorList>
            <consortium name="Lawrence Berkeley National Laboratory"/>
            <person name="Haridas S."/>
            <person name="Hensen N."/>
            <person name="Bonometti L."/>
            <person name="Westerberg I."/>
            <person name="Brannstrom I.O."/>
            <person name="Guillou S."/>
            <person name="Cros-Aarteil S."/>
            <person name="Calhoun S."/>
            <person name="Kuo A."/>
            <person name="Mondo S."/>
            <person name="Pangilinan J."/>
            <person name="Riley R."/>
            <person name="Labutti K."/>
            <person name="Andreopoulos B."/>
            <person name="Lipzen A."/>
            <person name="Chen C."/>
            <person name="Yanf M."/>
            <person name="Daum C."/>
            <person name="Ng V."/>
            <person name="Clum A."/>
            <person name="Steindorff A."/>
            <person name="Ohm R."/>
            <person name="Martin F."/>
            <person name="Silar P."/>
            <person name="Natvig D."/>
            <person name="Lalanne C."/>
            <person name="Gautier V."/>
            <person name="Ament-Velasquez S.L."/>
            <person name="Kruys A."/>
            <person name="Hutchinson M.I."/>
            <person name="Powell A.J."/>
            <person name="Barry K."/>
            <person name="Miller A.N."/>
            <person name="Grigoriev I.V."/>
            <person name="Debuchy R."/>
            <person name="Gladieux P."/>
            <person name="Thoren M.H."/>
            <person name="Johannesson H."/>
        </authorList>
    </citation>
    <scope>NUCLEOTIDE SEQUENCE</scope>
    <source>
        <strain evidence="3">CBS 314.62</strain>
    </source>
</reference>
<dbReference type="Proteomes" id="UP001270362">
    <property type="component" value="Unassembled WGS sequence"/>
</dbReference>
<evidence type="ECO:0000256" key="2">
    <source>
        <dbReference type="SAM" id="Phobius"/>
    </source>
</evidence>
<feature type="transmembrane region" description="Helical" evidence="2">
    <location>
        <begin position="158"/>
        <end position="178"/>
    </location>
</feature>
<dbReference type="CDD" id="cd14939">
    <property type="entry name" value="7tmD_STE2"/>
    <property type="match status" value="1"/>
</dbReference>
<feature type="transmembrane region" description="Helical" evidence="2">
    <location>
        <begin position="45"/>
        <end position="65"/>
    </location>
</feature>
<evidence type="ECO:0000313" key="3">
    <source>
        <dbReference type="EMBL" id="KAK3682851.1"/>
    </source>
</evidence>
<dbReference type="Pfam" id="PF02116">
    <property type="entry name" value="STE2"/>
    <property type="match status" value="1"/>
</dbReference>
<feature type="transmembrane region" description="Helical" evidence="2">
    <location>
        <begin position="77"/>
        <end position="99"/>
    </location>
</feature>
<dbReference type="PANTHER" id="PTHR28009">
    <property type="entry name" value="PHEROMONE ALPHA FACTOR RECEPTOR"/>
    <property type="match status" value="1"/>
</dbReference>